<evidence type="ECO:0000256" key="5">
    <source>
        <dbReference type="ARBA" id="ARBA00023136"/>
    </source>
</evidence>
<keyword evidence="3" id="KW-0309">Germination</keyword>
<dbReference type="GO" id="GO:0016020">
    <property type="term" value="C:membrane"/>
    <property type="evidence" value="ECO:0007669"/>
    <property type="project" value="UniProtKB-SubCell"/>
</dbReference>
<protein>
    <submittedName>
        <fullName evidence="11">Spore germination gerac</fullName>
    </submittedName>
</protein>
<keyword evidence="7" id="KW-0449">Lipoprotein</keyword>
<dbReference type="Gene3D" id="6.20.190.10">
    <property type="entry name" value="Nutrient germinant receptor protein C, domain 1"/>
    <property type="match status" value="1"/>
</dbReference>
<dbReference type="NCBIfam" id="TIGR02887">
    <property type="entry name" value="spore_ger_x_C"/>
    <property type="match status" value="1"/>
</dbReference>
<dbReference type="PANTHER" id="PTHR35789">
    <property type="entry name" value="SPORE GERMINATION PROTEIN B3"/>
    <property type="match status" value="1"/>
</dbReference>
<evidence type="ECO:0000256" key="8">
    <source>
        <dbReference type="SAM" id="SignalP"/>
    </source>
</evidence>
<comment type="subcellular location">
    <subcellularLocation>
        <location evidence="1">Membrane</location>
        <topology evidence="1">Lipid-anchor</topology>
    </subcellularLocation>
</comment>
<reference evidence="11 12" key="1">
    <citation type="submission" date="2018-06" db="EMBL/GenBank/DDBJ databases">
        <authorList>
            <person name="Strepis N."/>
        </authorList>
    </citation>
    <scope>NUCLEOTIDE SEQUENCE [LARGE SCALE GENOMIC DNA]</scope>
    <source>
        <strain evidence="11">LUCI</strain>
    </source>
</reference>
<evidence type="ECO:0000256" key="4">
    <source>
        <dbReference type="ARBA" id="ARBA00022729"/>
    </source>
</evidence>
<sequence>MKKLTVFFIVILIMSFTAGCFGANNEIEKLGIVVAMGIDITPDSKYSVSLQILKAQKKPSSGGMGRRKGGKQEIPTDVDFFTVSGDTIYDALGHLSTELGKKLHLAHIDFVVISEKAAKSGVASIIDAGLRSHQLRDNTPILVTKDKAAKIIYATTPEDPNPASAIKNILDLQSRYGYSPIVSYLDFSNSLSSKTVSPVAGVINLDADGVLKVAGTAVFNKDKLIGYMDEKETRGMQWLKGRVKDASIVIRSPDKGKITLRVTNASSKIKPILSNHKPVMQVTIKTEGYIRDMEGSLDPMKEPDIIKKLDEIESEAIKQEIDQALYTAQKKFKADIFEFGEIIHREYPEEWKSMEPNWNEIFPDLAIEITVDSHIRRPGMISKPLY</sequence>
<feature type="chain" id="PRO_5039078225" evidence="8">
    <location>
        <begin position="23"/>
        <end position="386"/>
    </location>
</feature>
<dbReference type="AlphaFoldDB" id="A0A498R8X4"/>
<name>A0A498R8X4_9FIRM</name>
<keyword evidence="12" id="KW-1185">Reference proteome</keyword>
<dbReference type="RefSeq" id="WP_122628335.1">
    <property type="nucleotide sequence ID" value="NZ_UPPP01000073.1"/>
</dbReference>
<feature type="domain" description="Spore germination protein N-terminal" evidence="10">
    <location>
        <begin position="25"/>
        <end position="204"/>
    </location>
</feature>
<dbReference type="InterPro" id="IPR057336">
    <property type="entry name" value="GerAC_N"/>
</dbReference>
<feature type="domain" description="Spore germination GerAC-like C-terminal" evidence="9">
    <location>
        <begin position="215"/>
        <end position="379"/>
    </location>
</feature>
<organism evidence="11 12">
    <name type="scientific">Lucifera butyrica</name>
    <dbReference type="NCBI Taxonomy" id="1351585"/>
    <lineage>
        <taxon>Bacteria</taxon>
        <taxon>Bacillati</taxon>
        <taxon>Bacillota</taxon>
        <taxon>Negativicutes</taxon>
        <taxon>Veillonellales</taxon>
        <taxon>Veillonellaceae</taxon>
        <taxon>Lucifera</taxon>
    </lineage>
</organism>
<dbReference type="InterPro" id="IPR046953">
    <property type="entry name" value="Spore_GerAC-like_C"/>
</dbReference>
<evidence type="ECO:0000259" key="9">
    <source>
        <dbReference type="Pfam" id="PF05504"/>
    </source>
</evidence>
<dbReference type="OrthoDB" id="9816067at2"/>
<keyword evidence="6" id="KW-0564">Palmitate</keyword>
<dbReference type="Proteomes" id="UP000277811">
    <property type="component" value="Unassembled WGS sequence"/>
</dbReference>
<dbReference type="InterPro" id="IPR038501">
    <property type="entry name" value="Spore_GerAC_C_sf"/>
</dbReference>
<evidence type="ECO:0000256" key="3">
    <source>
        <dbReference type="ARBA" id="ARBA00022544"/>
    </source>
</evidence>
<dbReference type="EMBL" id="UPPP01000073">
    <property type="protein sequence ID" value="VBB07397.1"/>
    <property type="molecule type" value="Genomic_DNA"/>
</dbReference>
<keyword evidence="4 8" id="KW-0732">Signal</keyword>
<dbReference type="PROSITE" id="PS51257">
    <property type="entry name" value="PROKAR_LIPOPROTEIN"/>
    <property type="match status" value="1"/>
</dbReference>
<evidence type="ECO:0000256" key="6">
    <source>
        <dbReference type="ARBA" id="ARBA00023139"/>
    </source>
</evidence>
<proteinExistence type="inferred from homology"/>
<evidence type="ECO:0000313" key="11">
    <source>
        <dbReference type="EMBL" id="VBB07397.1"/>
    </source>
</evidence>
<dbReference type="Gene3D" id="3.30.300.210">
    <property type="entry name" value="Nutrient germinant receptor protein C, domain 3"/>
    <property type="match status" value="1"/>
</dbReference>
<evidence type="ECO:0000256" key="2">
    <source>
        <dbReference type="ARBA" id="ARBA00007886"/>
    </source>
</evidence>
<dbReference type="Pfam" id="PF05504">
    <property type="entry name" value="Spore_GerAC"/>
    <property type="match status" value="1"/>
</dbReference>
<dbReference type="InterPro" id="IPR008844">
    <property type="entry name" value="Spore_GerAC-like"/>
</dbReference>
<gene>
    <name evidence="11" type="ORF">LUCI_2642</name>
</gene>
<evidence type="ECO:0000256" key="1">
    <source>
        <dbReference type="ARBA" id="ARBA00004635"/>
    </source>
</evidence>
<dbReference type="PANTHER" id="PTHR35789:SF1">
    <property type="entry name" value="SPORE GERMINATION PROTEIN B3"/>
    <property type="match status" value="1"/>
</dbReference>
<dbReference type="Pfam" id="PF25198">
    <property type="entry name" value="Spore_GerAC_N"/>
    <property type="match status" value="1"/>
</dbReference>
<comment type="similarity">
    <text evidence="2">Belongs to the GerABKC lipoprotein family.</text>
</comment>
<feature type="signal peptide" evidence="8">
    <location>
        <begin position="1"/>
        <end position="22"/>
    </location>
</feature>
<keyword evidence="5" id="KW-0472">Membrane</keyword>
<evidence type="ECO:0000313" key="12">
    <source>
        <dbReference type="Proteomes" id="UP000277811"/>
    </source>
</evidence>
<evidence type="ECO:0000256" key="7">
    <source>
        <dbReference type="ARBA" id="ARBA00023288"/>
    </source>
</evidence>
<dbReference type="GO" id="GO:0009847">
    <property type="term" value="P:spore germination"/>
    <property type="evidence" value="ECO:0007669"/>
    <property type="project" value="InterPro"/>
</dbReference>
<evidence type="ECO:0000259" key="10">
    <source>
        <dbReference type="Pfam" id="PF25198"/>
    </source>
</evidence>
<accession>A0A498R8X4</accession>